<dbReference type="PANTHER" id="PTHR36966">
    <property type="entry name" value="REP-ASSOCIATED TYROSINE TRANSPOSASE"/>
    <property type="match status" value="1"/>
</dbReference>
<evidence type="ECO:0000259" key="1">
    <source>
        <dbReference type="SMART" id="SM01321"/>
    </source>
</evidence>
<reference evidence="2 3" key="1">
    <citation type="submission" date="2018-11" db="EMBL/GenBank/DDBJ databases">
        <title>Parancylomarina longa gen. nov., sp. nov., isolated from sediments of southern Okinawa.</title>
        <authorList>
            <person name="Fu T."/>
        </authorList>
    </citation>
    <scope>NUCLEOTIDE SEQUENCE [LARGE SCALE GENOMIC DNA]</scope>
    <source>
        <strain evidence="2 3">T3-2 S1-C</strain>
    </source>
</reference>
<sequence>MKKFQNKYRIPSARAVWWNYSNEGLYFVTICTHGRLLSFGAIANQEMELSVIGKLAHQFWYEIPNHFPFAKLHAFVVMPNHIHGIIEISNIVETLHATSVPNEMDARSVPNEMDATSVPNEMYATSVHEEMYARSVRDGLFVGNAKNKKMASISPKCGSLASIIRSYKSAVTKEARKMNSDFEWQERFHDHIIRDDQEYHRIANYINDNPRKWEEDKYKP</sequence>
<dbReference type="SUPFAM" id="SSF143422">
    <property type="entry name" value="Transposase IS200-like"/>
    <property type="match status" value="1"/>
</dbReference>
<accession>A0A434AWR9</accession>
<dbReference type="OrthoDB" id="9794403at2"/>
<proteinExistence type="predicted"/>
<dbReference type="RefSeq" id="WP_127343251.1">
    <property type="nucleotide sequence ID" value="NZ_RJJX01000006.1"/>
</dbReference>
<dbReference type="EMBL" id="RJJX01000006">
    <property type="protein sequence ID" value="RUT78850.1"/>
    <property type="molecule type" value="Genomic_DNA"/>
</dbReference>
<dbReference type="SMART" id="SM01321">
    <property type="entry name" value="Y1_Tnp"/>
    <property type="match status" value="1"/>
</dbReference>
<dbReference type="Proteomes" id="UP000282985">
    <property type="component" value="Unassembled WGS sequence"/>
</dbReference>
<dbReference type="InterPro" id="IPR002686">
    <property type="entry name" value="Transposase_17"/>
</dbReference>
<dbReference type="GO" id="GO:0004803">
    <property type="term" value="F:transposase activity"/>
    <property type="evidence" value="ECO:0007669"/>
    <property type="project" value="InterPro"/>
</dbReference>
<comment type="caution">
    <text evidence="2">The sequence shown here is derived from an EMBL/GenBank/DDBJ whole genome shotgun (WGS) entry which is preliminary data.</text>
</comment>
<organism evidence="2 3">
    <name type="scientific">Ancylomarina longa</name>
    <dbReference type="NCBI Taxonomy" id="2487017"/>
    <lineage>
        <taxon>Bacteria</taxon>
        <taxon>Pseudomonadati</taxon>
        <taxon>Bacteroidota</taxon>
        <taxon>Bacteroidia</taxon>
        <taxon>Marinilabiliales</taxon>
        <taxon>Marinifilaceae</taxon>
        <taxon>Ancylomarina</taxon>
    </lineage>
</organism>
<dbReference type="InterPro" id="IPR052715">
    <property type="entry name" value="RAYT_transposase"/>
</dbReference>
<name>A0A434AWR9_9BACT</name>
<gene>
    <name evidence="2" type="ORF">DLK05_06885</name>
</gene>
<dbReference type="InterPro" id="IPR036515">
    <property type="entry name" value="Transposase_17_sf"/>
</dbReference>
<dbReference type="AlphaFoldDB" id="A0A434AWR9"/>
<feature type="domain" description="Transposase IS200-like" evidence="1">
    <location>
        <begin position="21"/>
        <end position="209"/>
    </location>
</feature>
<protein>
    <submittedName>
        <fullName evidence="2">Transposase</fullName>
    </submittedName>
</protein>
<dbReference type="Gene3D" id="3.30.70.1290">
    <property type="entry name" value="Transposase IS200-like"/>
    <property type="match status" value="1"/>
</dbReference>
<dbReference type="GO" id="GO:0043565">
    <property type="term" value="F:sequence-specific DNA binding"/>
    <property type="evidence" value="ECO:0007669"/>
    <property type="project" value="TreeGrafter"/>
</dbReference>
<dbReference type="PANTHER" id="PTHR36966:SF1">
    <property type="entry name" value="REP-ASSOCIATED TYROSINE TRANSPOSASE"/>
    <property type="match status" value="1"/>
</dbReference>
<dbReference type="GO" id="GO:0006313">
    <property type="term" value="P:DNA transposition"/>
    <property type="evidence" value="ECO:0007669"/>
    <property type="project" value="InterPro"/>
</dbReference>
<evidence type="ECO:0000313" key="2">
    <source>
        <dbReference type="EMBL" id="RUT78850.1"/>
    </source>
</evidence>
<evidence type="ECO:0000313" key="3">
    <source>
        <dbReference type="Proteomes" id="UP000282985"/>
    </source>
</evidence>
<keyword evidence="3" id="KW-1185">Reference proteome</keyword>